<keyword evidence="1" id="KW-0472">Membrane</keyword>
<feature type="transmembrane region" description="Helical" evidence="1">
    <location>
        <begin position="169"/>
        <end position="186"/>
    </location>
</feature>
<sequence>MQYLVLVGALCSVVFGSVYLIATIQGKAQPNKVTWLLWAVSPLISVVATIAATGFDWSILPVFMAGFMPLLVFIASIFNKSAYWKLSFLDYLCGIVAIFAIVIWRLTDDPILAIIFSILSDAIASLPTLHKAWLYPNTEAPIYYIGGVISSTSAILAATTHWSFSTASFPIYLFILDTSLMLIVLIRKAALSDNKMIP</sequence>
<dbReference type="STRING" id="1631871.FOL01_1933"/>
<name>A0A1L6REA0_9LACO</name>
<evidence type="ECO:0000313" key="2">
    <source>
        <dbReference type="EMBL" id="APS42792.1"/>
    </source>
</evidence>
<gene>
    <name evidence="2" type="ORF">FOL01_1933</name>
</gene>
<keyword evidence="3" id="KW-1185">Reference proteome</keyword>
<feature type="transmembrane region" description="Helical" evidence="1">
    <location>
        <begin position="6"/>
        <end position="23"/>
    </location>
</feature>
<dbReference type="EMBL" id="CP014332">
    <property type="protein sequence ID" value="APS42792.1"/>
    <property type="molecule type" value="Genomic_DNA"/>
</dbReference>
<protein>
    <submittedName>
        <fullName evidence="2">Uncharacterized protein</fullName>
    </submittedName>
</protein>
<feature type="transmembrane region" description="Helical" evidence="1">
    <location>
        <begin position="110"/>
        <end position="129"/>
    </location>
</feature>
<dbReference type="AlphaFoldDB" id="A0A1L6REA0"/>
<evidence type="ECO:0000256" key="1">
    <source>
        <dbReference type="SAM" id="Phobius"/>
    </source>
</evidence>
<dbReference type="OrthoDB" id="2242787at2"/>
<dbReference type="RefSeq" id="WP_075270512.1">
    <property type="nucleotide sequence ID" value="NZ_CP014332.1"/>
</dbReference>
<dbReference type="Proteomes" id="UP000185473">
    <property type="component" value="Chromosome"/>
</dbReference>
<feature type="transmembrane region" description="Helical" evidence="1">
    <location>
        <begin position="35"/>
        <end position="53"/>
    </location>
</feature>
<dbReference type="KEGG" id="wjo:FOL01_1933"/>
<feature type="transmembrane region" description="Helical" evidence="1">
    <location>
        <begin position="59"/>
        <end position="79"/>
    </location>
</feature>
<feature type="transmembrane region" description="Helical" evidence="1">
    <location>
        <begin position="141"/>
        <end position="163"/>
    </location>
</feature>
<reference evidence="2 3" key="1">
    <citation type="submission" date="2016-02" db="EMBL/GenBank/DDBJ databases">
        <title>Complete Genome Sequence of Weissella jogaejeotgali FOL01.</title>
        <authorList>
            <person name="Lee J.-H."/>
            <person name="Ku H.-J."/>
        </authorList>
    </citation>
    <scope>NUCLEOTIDE SEQUENCE [LARGE SCALE GENOMIC DNA]</scope>
    <source>
        <strain evidence="2 3">FOL01</strain>
    </source>
</reference>
<evidence type="ECO:0000313" key="3">
    <source>
        <dbReference type="Proteomes" id="UP000185473"/>
    </source>
</evidence>
<proteinExistence type="predicted"/>
<accession>A0A1L6REA0</accession>
<keyword evidence="1" id="KW-0812">Transmembrane</keyword>
<feature type="transmembrane region" description="Helical" evidence="1">
    <location>
        <begin position="86"/>
        <end position="104"/>
    </location>
</feature>
<organism evidence="2 3">
    <name type="scientific">Weissella jogaejeotgali</name>
    <dbReference type="NCBI Taxonomy" id="1631871"/>
    <lineage>
        <taxon>Bacteria</taxon>
        <taxon>Bacillati</taxon>
        <taxon>Bacillota</taxon>
        <taxon>Bacilli</taxon>
        <taxon>Lactobacillales</taxon>
        <taxon>Lactobacillaceae</taxon>
        <taxon>Weissella</taxon>
    </lineage>
</organism>
<keyword evidence="1" id="KW-1133">Transmembrane helix</keyword>